<dbReference type="GO" id="GO:0006417">
    <property type="term" value="P:regulation of translation"/>
    <property type="evidence" value="ECO:0007669"/>
    <property type="project" value="UniProtKB-KW"/>
</dbReference>
<dbReference type="PANTHER" id="PTHR12789:SF0">
    <property type="entry name" value="DENSITY-REGULATED PROTEIN"/>
    <property type="match status" value="1"/>
</dbReference>
<dbReference type="InterPro" id="IPR050318">
    <property type="entry name" value="DENR/SUI1_TIF"/>
</dbReference>
<dbReference type="AlphaFoldDB" id="A0A432VXX3"/>
<evidence type="ECO:0000256" key="1">
    <source>
        <dbReference type="ARBA" id="ARBA00005422"/>
    </source>
</evidence>
<comment type="similarity">
    <text evidence="1">Belongs to the SUI1 family.</text>
</comment>
<dbReference type="RefSeq" id="WP_126790402.1">
    <property type="nucleotide sequence ID" value="NZ_PIPI01000001.1"/>
</dbReference>
<evidence type="ECO:0000256" key="4">
    <source>
        <dbReference type="SAM" id="MobiDB-lite"/>
    </source>
</evidence>
<evidence type="ECO:0000256" key="3">
    <source>
        <dbReference type="ARBA" id="ARBA00022917"/>
    </source>
</evidence>
<dbReference type="GO" id="GO:0003729">
    <property type="term" value="F:mRNA binding"/>
    <property type="evidence" value="ECO:0007669"/>
    <property type="project" value="TreeGrafter"/>
</dbReference>
<dbReference type="InterPro" id="IPR036877">
    <property type="entry name" value="SUI1_dom_sf"/>
</dbReference>
<dbReference type="PIRSF" id="PIRSF037511">
    <property type="entry name" value="Transl_init_SUI1_pro"/>
    <property type="match status" value="1"/>
</dbReference>
<dbReference type="PROSITE" id="PS50296">
    <property type="entry name" value="SUI1"/>
    <property type="match status" value="1"/>
</dbReference>
<feature type="region of interest" description="Disordered" evidence="4">
    <location>
        <begin position="1"/>
        <end position="34"/>
    </location>
</feature>
<gene>
    <name evidence="6" type="primary">yciH</name>
    <name evidence="6" type="ORF">CWE06_00745</name>
</gene>
<keyword evidence="2" id="KW-0810">Translation regulation</keyword>
<evidence type="ECO:0000313" key="6">
    <source>
        <dbReference type="EMBL" id="RUO21425.1"/>
    </source>
</evidence>
<dbReference type="GO" id="GO:0002188">
    <property type="term" value="P:translation reinitiation"/>
    <property type="evidence" value="ECO:0007669"/>
    <property type="project" value="TreeGrafter"/>
</dbReference>
<comment type="caution">
    <text evidence="6">The sequence shown here is derived from an EMBL/GenBank/DDBJ whole genome shotgun (WGS) entry which is preliminary data.</text>
</comment>
<dbReference type="InterPro" id="IPR001950">
    <property type="entry name" value="SUI1"/>
</dbReference>
<reference evidence="6 7" key="1">
    <citation type="journal article" date="2011" name="Front. Microbiol.">
        <title>Genomic signatures of strain selection and enhancement in Bacillus atrophaeus var. globigii, a historical biowarfare simulant.</title>
        <authorList>
            <person name="Gibbons H.S."/>
            <person name="Broomall S.M."/>
            <person name="McNew L.A."/>
            <person name="Daligault H."/>
            <person name="Chapman C."/>
            <person name="Bruce D."/>
            <person name="Karavis M."/>
            <person name="Krepps M."/>
            <person name="McGregor P.A."/>
            <person name="Hong C."/>
            <person name="Park K.H."/>
            <person name="Akmal A."/>
            <person name="Feldman A."/>
            <person name="Lin J.S."/>
            <person name="Chang W.E."/>
            <person name="Higgs B.W."/>
            <person name="Demirev P."/>
            <person name="Lindquist J."/>
            <person name="Liem A."/>
            <person name="Fochler E."/>
            <person name="Read T.D."/>
            <person name="Tapia R."/>
            <person name="Johnson S."/>
            <person name="Bishop-Lilly K.A."/>
            <person name="Detter C."/>
            <person name="Han C."/>
            <person name="Sozhamannan S."/>
            <person name="Rosenzweig C.N."/>
            <person name="Skowronski E.W."/>
        </authorList>
    </citation>
    <scope>NUCLEOTIDE SEQUENCE [LARGE SCALE GENOMIC DNA]</scope>
    <source>
        <strain evidence="6 7">AK5</strain>
    </source>
</reference>
<dbReference type="PANTHER" id="PTHR12789">
    <property type="entry name" value="DENSITY-REGULATED PROTEIN HOMOLOG"/>
    <property type="match status" value="1"/>
</dbReference>
<sequence length="110" mass="12028">MSLRDQLSTLVYSTDAGRIEPEKENQQPPKGDGIVRIQRETKGRKGKGVTVIRGLELDPEALKTLAKALKQRCGVGGSVKEFTIEIQGDQRDACKAYLEQQGFKVKLAGG</sequence>
<dbReference type="Gene3D" id="3.30.780.10">
    <property type="entry name" value="SUI1-like domain"/>
    <property type="match status" value="1"/>
</dbReference>
<dbReference type="Pfam" id="PF01253">
    <property type="entry name" value="SUI1"/>
    <property type="match status" value="1"/>
</dbReference>
<evidence type="ECO:0000259" key="5">
    <source>
        <dbReference type="PROSITE" id="PS50296"/>
    </source>
</evidence>
<dbReference type="GO" id="GO:0001731">
    <property type="term" value="P:formation of translation preinitiation complex"/>
    <property type="evidence" value="ECO:0007669"/>
    <property type="project" value="TreeGrafter"/>
</dbReference>
<dbReference type="NCBIfam" id="NF006536">
    <property type="entry name" value="PRK09019.1"/>
    <property type="match status" value="1"/>
</dbReference>
<feature type="compositionally biased region" description="Polar residues" evidence="4">
    <location>
        <begin position="1"/>
        <end position="12"/>
    </location>
</feature>
<name>A0A432VXX3_9GAMM</name>
<dbReference type="Proteomes" id="UP000288212">
    <property type="component" value="Unassembled WGS sequence"/>
</dbReference>
<keyword evidence="3" id="KW-0648">Protein biosynthesis</keyword>
<feature type="domain" description="SUI1" evidence="5">
    <location>
        <begin position="36"/>
        <end position="102"/>
    </location>
</feature>
<dbReference type="CDD" id="cd11567">
    <property type="entry name" value="YciH_like"/>
    <property type="match status" value="1"/>
</dbReference>
<dbReference type="SUPFAM" id="SSF55159">
    <property type="entry name" value="eIF1-like"/>
    <property type="match status" value="1"/>
</dbReference>
<dbReference type="NCBIfam" id="TIGR01158">
    <property type="entry name" value="SUI1_rel"/>
    <property type="match status" value="1"/>
</dbReference>
<organism evidence="6 7">
    <name type="scientific">Aliidiomarina haloalkalitolerans</name>
    <dbReference type="NCBI Taxonomy" id="859059"/>
    <lineage>
        <taxon>Bacteria</taxon>
        <taxon>Pseudomonadati</taxon>
        <taxon>Pseudomonadota</taxon>
        <taxon>Gammaproteobacteria</taxon>
        <taxon>Alteromonadales</taxon>
        <taxon>Idiomarinaceae</taxon>
        <taxon>Aliidiomarina</taxon>
    </lineage>
</organism>
<dbReference type="FunFam" id="3.30.780.10:FF:000002">
    <property type="entry name" value="Stress response translation initiation inhibitor"/>
    <property type="match status" value="1"/>
</dbReference>
<evidence type="ECO:0000313" key="7">
    <source>
        <dbReference type="Proteomes" id="UP000288212"/>
    </source>
</evidence>
<evidence type="ECO:0000256" key="2">
    <source>
        <dbReference type="ARBA" id="ARBA00022845"/>
    </source>
</evidence>
<keyword evidence="7" id="KW-1185">Reference proteome</keyword>
<dbReference type="GO" id="GO:0003743">
    <property type="term" value="F:translation initiation factor activity"/>
    <property type="evidence" value="ECO:0007669"/>
    <property type="project" value="InterPro"/>
</dbReference>
<dbReference type="OrthoDB" id="9792915at2"/>
<accession>A0A432VXX3</accession>
<protein>
    <submittedName>
        <fullName evidence="6">Stress response translation initiation inhibitor YciH</fullName>
    </submittedName>
</protein>
<dbReference type="InterPro" id="IPR005872">
    <property type="entry name" value="SUI1_arc_bac"/>
</dbReference>
<proteinExistence type="inferred from homology"/>
<dbReference type="EMBL" id="PIPI01000001">
    <property type="protein sequence ID" value="RUO21425.1"/>
    <property type="molecule type" value="Genomic_DNA"/>
</dbReference>